<accession>A0A4D4LEX9</accession>
<dbReference type="AlphaFoldDB" id="A0A4D4LEX9"/>
<dbReference type="Gene3D" id="3.30.1390.10">
    <property type="match status" value="1"/>
</dbReference>
<organism evidence="2 3">
    <name type="scientific">Streptomyces violaceusniger</name>
    <dbReference type="NCBI Taxonomy" id="68280"/>
    <lineage>
        <taxon>Bacteria</taxon>
        <taxon>Bacillati</taxon>
        <taxon>Actinomycetota</taxon>
        <taxon>Actinomycetes</taxon>
        <taxon>Kitasatosporales</taxon>
        <taxon>Streptomycetaceae</taxon>
        <taxon>Streptomyces</taxon>
        <taxon>Streptomyces violaceusniger group</taxon>
    </lineage>
</organism>
<name>A0A4D4LEX9_STRVO</name>
<reference evidence="2 3" key="1">
    <citation type="journal article" date="2020" name="Int. J. Syst. Evol. Microbiol.">
        <title>Reclassification of Streptomyces castelarensis and Streptomyces sporoclivatus as later heterotypic synonyms of Streptomyces antimycoticus.</title>
        <authorList>
            <person name="Komaki H."/>
            <person name="Tamura T."/>
        </authorList>
    </citation>
    <scope>NUCLEOTIDE SEQUENCE [LARGE SCALE GENOMIC DNA]</scope>
    <source>
        <strain evidence="2 3">NBRC 13459</strain>
    </source>
</reference>
<proteinExistence type="predicted"/>
<dbReference type="InterPro" id="IPR014719">
    <property type="entry name" value="Ribosomal_bL12_C/ClpS-like"/>
</dbReference>
<dbReference type="GO" id="GO:0003735">
    <property type="term" value="F:structural constituent of ribosome"/>
    <property type="evidence" value="ECO:0007669"/>
    <property type="project" value="InterPro"/>
</dbReference>
<sequence length="46" mass="5084">MAEPGLERVVALARAGKKIEAIKVYRQLTDADLKEAKEAVERMDVA</sequence>
<dbReference type="SUPFAM" id="SSF54736">
    <property type="entry name" value="ClpS-like"/>
    <property type="match status" value="1"/>
</dbReference>
<dbReference type="GO" id="GO:0006412">
    <property type="term" value="P:translation"/>
    <property type="evidence" value="ECO:0007669"/>
    <property type="project" value="InterPro"/>
</dbReference>
<dbReference type="Proteomes" id="UP000301309">
    <property type="component" value="Unassembled WGS sequence"/>
</dbReference>
<evidence type="ECO:0000313" key="3">
    <source>
        <dbReference type="Proteomes" id="UP000301309"/>
    </source>
</evidence>
<gene>
    <name evidence="2" type="ORF">SVIO_082930</name>
</gene>
<feature type="domain" description="Large ribosomal subunit protein bL12 C-terminal" evidence="1">
    <location>
        <begin position="10"/>
        <end position="44"/>
    </location>
</feature>
<dbReference type="OrthoDB" id="3298842at2"/>
<comment type="caution">
    <text evidence="2">The sequence shown here is derived from an EMBL/GenBank/DDBJ whole genome shotgun (WGS) entry which is preliminary data.</text>
</comment>
<keyword evidence="3" id="KW-1185">Reference proteome</keyword>
<protein>
    <recommendedName>
        <fullName evidence="1">Large ribosomal subunit protein bL12 C-terminal domain-containing protein</fullName>
    </recommendedName>
</protein>
<evidence type="ECO:0000259" key="1">
    <source>
        <dbReference type="Pfam" id="PF00542"/>
    </source>
</evidence>
<evidence type="ECO:0000313" key="2">
    <source>
        <dbReference type="EMBL" id="GDY57670.1"/>
    </source>
</evidence>
<dbReference type="EMBL" id="BJHW01000001">
    <property type="protein sequence ID" value="GDY57670.1"/>
    <property type="molecule type" value="Genomic_DNA"/>
</dbReference>
<dbReference type="InterPro" id="IPR013823">
    <property type="entry name" value="Ribosomal_bL12_C"/>
</dbReference>
<dbReference type="Pfam" id="PF00542">
    <property type="entry name" value="Ribosomal_L12"/>
    <property type="match status" value="1"/>
</dbReference>